<accession>A0A2J6PZE0</accession>
<feature type="domain" description="BPL/LPL catalytic" evidence="1">
    <location>
        <begin position="57"/>
        <end position="256"/>
    </location>
</feature>
<dbReference type="STRING" id="1745343.A0A2J6PZE0"/>
<sequence length="256" mass="28566">MPRGQAEYIVDMKDTFRIETVTTETSVAMNEKNNESLAAFDQSRGSDLSIFIHVQDHPTHEETPFFDHNEFYSGLRQRRSTSPQQLDGFGSYIINHKLLHHLPTGFTVIATRQTQGRGRSSNFRLSPAGYLLFSVCVRHPVSLMRQAHPLFVQYLAAMGVVEAVKAYGEGYDDILVRLKWPNDIYVEDPATLGQSKFVKIGGILVQCSGDGKEYYLVGIGFNVTNAAPTTSINHSQAIYTRDATCAYPSRIRGTAP</sequence>
<evidence type="ECO:0000313" key="3">
    <source>
        <dbReference type="Proteomes" id="UP000235672"/>
    </source>
</evidence>
<dbReference type="PROSITE" id="PS51733">
    <property type="entry name" value="BPL_LPL_CATALYTIC"/>
    <property type="match status" value="1"/>
</dbReference>
<dbReference type="GO" id="GO:0004077">
    <property type="term" value="F:biotin--[biotin carboxyl-carrier protein] ligase activity"/>
    <property type="evidence" value="ECO:0007669"/>
    <property type="project" value="TreeGrafter"/>
</dbReference>
<organism evidence="2 3">
    <name type="scientific">Hyaloscypha hepaticicola</name>
    <dbReference type="NCBI Taxonomy" id="2082293"/>
    <lineage>
        <taxon>Eukaryota</taxon>
        <taxon>Fungi</taxon>
        <taxon>Dikarya</taxon>
        <taxon>Ascomycota</taxon>
        <taxon>Pezizomycotina</taxon>
        <taxon>Leotiomycetes</taxon>
        <taxon>Helotiales</taxon>
        <taxon>Hyaloscyphaceae</taxon>
        <taxon>Hyaloscypha</taxon>
    </lineage>
</organism>
<dbReference type="PANTHER" id="PTHR12835:SF5">
    <property type="entry name" value="BIOTIN--PROTEIN LIGASE"/>
    <property type="match status" value="1"/>
</dbReference>
<evidence type="ECO:0000259" key="1">
    <source>
        <dbReference type="PROSITE" id="PS51733"/>
    </source>
</evidence>
<dbReference type="PANTHER" id="PTHR12835">
    <property type="entry name" value="BIOTIN PROTEIN LIGASE"/>
    <property type="match status" value="1"/>
</dbReference>
<dbReference type="InterPro" id="IPR045864">
    <property type="entry name" value="aa-tRNA-synth_II/BPL/LPL"/>
</dbReference>
<dbReference type="AlphaFoldDB" id="A0A2J6PZE0"/>
<evidence type="ECO:0000313" key="2">
    <source>
        <dbReference type="EMBL" id="PMD19334.1"/>
    </source>
</evidence>
<protein>
    <submittedName>
        <fullName evidence="2">Class II aaRS and biotin synthetase</fullName>
    </submittedName>
</protein>
<dbReference type="Pfam" id="PF03099">
    <property type="entry name" value="BPL_LplA_LipB"/>
    <property type="match status" value="1"/>
</dbReference>
<reference evidence="2 3" key="1">
    <citation type="submission" date="2016-05" db="EMBL/GenBank/DDBJ databases">
        <title>A degradative enzymes factory behind the ericoid mycorrhizal symbiosis.</title>
        <authorList>
            <consortium name="DOE Joint Genome Institute"/>
            <person name="Martino E."/>
            <person name="Morin E."/>
            <person name="Grelet G."/>
            <person name="Kuo A."/>
            <person name="Kohler A."/>
            <person name="Daghino S."/>
            <person name="Barry K."/>
            <person name="Choi C."/>
            <person name="Cichocki N."/>
            <person name="Clum A."/>
            <person name="Copeland A."/>
            <person name="Hainaut M."/>
            <person name="Haridas S."/>
            <person name="Labutti K."/>
            <person name="Lindquist E."/>
            <person name="Lipzen A."/>
            <person name="Khouja H.-R."/>
            <person name="Murat C."/>
            <person name="Ohm R."/>
            <person name="Olson A."/>
            <person name="Spatafora J."/>
            <person name="Veneault-Fourrey C."/>
            <person name="Henrissat B."/>
            <person name="Grigoriev I."/>
            <person name="Martin F."/>
            <person name="Perotto S."/>
        </authorList>
    </citation>
    <scope>NUCLEOTIDE SEQUENCE [LARGE SCALE GENOMIC DNA]</scope>
    <source>
        <strain evidence="2 3">UAMH 7357</strain>
    </source>
</reference>
<proteinExistence type="predicted"/>
<dbReference type="SUPFAM" id="SSF55681">
    <property type="entry name" value="Class II aaRS and biotin synthetases"/>
    <property type="match status" value="1"/>
</dbReference>
<name>A0A2J6PZE0_9HELO</name>
<dbReference type="Gene3D" id="3.30.930.10">
    <property type="entry name" value="Bira Bifunctional Protein, Domain 2"/>
    <property type="match status" value="1"/>
</dbReference>
<dbReference type="GO" id="GO:0005737">
    <property type="term" value="C:cytoplasm"/>
    <property type="evidence" value="ECO:0007669"/>
    <property type="project" value="TreeGrafter"/>
</dbReference>
<dbReference type="Proteomes" id="UP000235672">
    <property type="component" value="Unassembled WGS sequence"/>
</dbReference>
<dbReference type="OrthoDB" id="10250105at2759"/>
<gene>
    <name evidence="2" type="ORF">NA56DRAFT_705921</name>
</gene>
<keyword evidence="3" id="KW-1185">Reference proteome</keyword>
<dbReference type="EMBL" id="KZ613490">
    <property type="protein sequence ID" value="PMD19334.1"/>
    <property type="molecule type" value="Genomic_DNA"/>
</dbReference>
<dbReference type="InterPro" id="IPR004143">
    <property type="entry name" value="BPL_LPL_catalytic"/>
</dbReference>